<dbReference type="InterPro" id="IPR000477">
    <property type="entry name" value="RT_dom"/>
</dbReference>
<name>A0A1Q9DWE1_SYMMI</name>
<dbReference type="Gene3D" id="3.30.70.270">
    <property type="match status" value="1"/>
</dbReference>
<dbReference type="InterPro" id="IPR043128">
    <property type="entry name" value="Rev_trsase/Diguanyl_cyclase"/>
</dbReference>
<dbReference type="InterPro" id="IPR011992">
    <property type="entry name" value="EF-hand-dom_pair"/>
</dbReference>
<feature type="compositionally biased region" description="Polar residues" evidence="2">
    <location>
        <begin position="606"/>
        <end position="620"/>
    </location>
</feature>
<dbReference type="Pfam" id="PF00078">
    <property type="entry name" value="RVT_1"/>
    <property type="match status" value="1"/>
</dbReference>
<dbReference type="InterPro" id="IPR018247">
    <property type="entry name" value="EF_Hand_1_Ca_BS"/>
</dbReference>
<dbReference type="InterPro" id="IPR049225">
    <property type="entry name" value="DUF6822"/>
</dbReference>
<feature type="domain" description="EF-hand" evidence="3">
    <location>
        <begin position="1566"/>
        <end position="1588"/>
    </location>
</feature>
<keyword evidence="1" id="KW-0106">Calcium</keyword>
<protein>
    <recommendedName>
        <fullName evidence="3">EF-hand domain-containing protein</fullName>
    </recommendedName>
</protein>
<proteinExistence type="predicted"/>
<dbReference type="PROSITE" id="PS50222">
    <property type="entry name" value="EF_HAND_2"/>
    <property type="match status" value="1"/>
</dbReference>
<evidence type="ECO:0000256" key="2">
    <source>
        <dbReference type="SAM" id="MobiDB-lite"/>
    </source>
</evidence>
<dbReference type="InterPro" id="IPR002048">
    <property type="entry name" value="EF_hand_dom"/>
</dbReference>
<evidence type="ECO:0000313" key="4">
    <source>
        <dbReference type="EMBL" id="OLP99503.1"/>
    </source>
</evidence>
<evidence type="ECO:0000259" key="3">
    <source>
        <dbReference type="PROSITE" id="PS50222"/>
    </source>
</evidence>
<dbReference type="EMBL" id="LSRX01000359">
    <property type="protein sequence ID" value="OLP99503.1"/>
    <property type="molecule type" value="Genomic_DNA"/>
</dbReference>
<dbReference type="Proteomes" id="UP000186817">
    <property type="component" value="Unassembled WGS sequence"/>
</dbReference>
<keyword evidence="5" id="KW-1185">Reference proteome</keyword>
<feature type="region of interest" description="Disordered" evidence="2">
    <location>
        <begin position="524"/>
        <end position="543"/>
    </location>
</feature>
<feature type="compositionally biased region" description="Basic and acidic residues" evidence="2">
    <location>
        <begin position="529"/>
        <end position="543"/>
    </location>
</feature>
<feature type="region of interest" description="Disordered" evidence="2">
    <location>
        <begin position="1269"/>
        <end position="1318"/>
    </location>
</feature>
<dbReference type="Gene3D" id="1.10.238.10">
    <property type="entry name" value="EF-hand"/>
    <property type="match status" value="1"/>
</dbReference>
<dbReference type="SUPFAM" id="SSF47473">
    <property type="entry name" value="EF-hand"/>
    <property type="match status" value="1"/>
</dbReference>
<feature type="region of interest" description="Disordered" evidence="2">
    <location>
        <begin position="751"/>
        <end position="811"/>
    </location>
</feature>
<comment type="caution">
    <text evidence="4">The sequence shown here is derived from an EMBL/GenBank/DDBJ whole genome shotgun (WGS) entry which is preliminary data.</text>
</comment>
<sequence length="2173" mass="245163">MEDRGLQAIAGTGKSNQFLTQFASRGLELIPPDVSQAEVPTSRPRQQDRRGRLIDSIAGARVTSRKARVHVDSHKVLGTDHELLSTELLFGGLRSRKRPNTQPRVVAKEIPPILEVDQQEMARLAREHTKAKGGRGYRDPPSVKALFDMARFSREAEDWKRAFAERRKEKKNHHERQVQEVAQGNWSEYRGLKKKRAGDWECHFAECQDGDPHKTIHDHLAGIYGDKPPDLSDFEPEGCFEPIRPEELHEAVRQGKRGKSVGEDGTSLELIEGIIAAEGGESAILNWFNDILESGCMPEDWFTALMIILPKVAQPEKPKQLSIRQGAVESPLFFTNLAEWTLEEAARRFSWPREDPLLRGLRITELMFVDDATLWQTSLPDLARRVEQWMTVLRESGLRINLGKCQLYCSPHNRHGGKLVVNGTELVGDNHLNIMGLRFVVNQTTCEAISTLLTRARDKFWGSFHLLGSRASLHGRLRMLERVCGGAGLWCIAAFYPEKNAQQALNSFQLQLVVFMMGLKRGSGEVEPGETKPKNENDGEDYARGGSLRGWPFMMMPLLLYIYLVRAQVPQATAPPGDSEHCQSSPSELGRVQRLTESSTSSSSSMQPTPALSSAESLTTDTERKRTRQLPLHEQPQENWIRMKDDATFEIELLLRQLVQVQEQDIAGEMAWRLLQRLETPREDELEDRCFVSATVQAINVCAKYSLRHRPRGGATIPTEWDDTVTMLEAGVMEAAQARVRNYRRQQAAEEHRRQVLLQRQPPVQNEEEKCKRTRTEKQTKDDVDQDDVSSLVTTGGDTSRTPRTPRRVARSRVTVTESTVWLTPAGAVHEVPHGGAEATFHQEPTTTDEAIDAWLDIFGFVEPPTDSLPTVLPERLQEDIRRMIQGMSTRAIGLLRRSLPLCLNAVQDEEALGQPLGERSEVTTGDSDMVEVTVDESAKGQKGQTSIKGCGINTEEVNQDPVAVRSKGKAEYSKFAEVLLNLLGGHLDFQDIPPNPEETIRLATGEIVAVREDTDMGETPQVYMPDSDGEDEEGEALMQTSLTKLLGHQSRTRVVLQGLNFRLSNLGGGDATRRAKALLTRLARHFRIEPGTRGGLPELVQDAEAILAGHIDPDLTQDFGNSEDYAFVEGWWTDLVGALNRDIHLAPLQTIQCLSEREVQEIEHDQESQEQQNMAQAEWEEYMQTKEMDKEKEVEQTPQTLSAGQYQQWEDWAMWDEMQTRPLRKRRLQVEVQCGSSSSSSKTTVTCPLAEWDGRGELNVRLRLLPGEEAQGSRGAAEPPREVDSEATTLPVEGEVREAVEPTVPQPASDPTLPEGAPVALTALDGSAEGSMMEAVAGASLGETLQWGIGTGVEDTLDPVALAEIDAYAEQLRLEYREQARRAEESGPTGFEEFLVAKAEGFLEGAGGAGEEQDDGVGGQNENEKNNRLLAFLEGVLVTSLFFPPGMVHETMNVGEVCASSVTFQFNHPYAARFYRRFFPRVRYTADIGESWVLIKDWARLDMPGDEKGKGEPFEKARREDARAYLKVTPATYFAKLDGDGDGLLTEAELQFLGRNAVNAIAWHDTDGDNAISVEEFRDGFAYWPPPLHLEWRKFQLFGTIENLEDIPNSLSKKMRQASLQEELRVRAAKQQRSDWEEEHDHDTNFTEALIRHWQEEVVEWLDKSLGAVRSERTQTKKIQDQIMALLSMPFSTNQSRNLVMIRAFDVAEPIPCSFHYTILRKAVELRSLWNPSVHYSKLPFSKLSRHGRLPHSKLSWLDSLLAWTVEEEVGTQGSAFEDMQLQMREMADRPAKVKARKGVVLHRTKEEIMAKYGAEWLALFEMWRQWGQSAIWVPYEIVKAIYRQGTLKDDTGLEAVRMELAEFVEWSEVAGQDEGKVVEHIMIPKPSLLATCREKNFVDKKLYITILYESEDFMKDLPTERSSGIARSEPVSLERLQELMDVGGSLKKFQEKMDEEGDDLSHWNTPEQMADNMAAICIPQIDFKVPVPATVSKFKLMVWLQHDHTEADKKKMEVFANILINEYTPPKVDEELVGVSDLFSLQLPDKETLQRTDTDVEVLGSDQADQRRLVFYNSWRVDMHKQLHRIQAADDDGTELGCWGRMKKSIVETFAPPIKKEDVMNAKGFVDISIRYPTDEEVHEDDEMMEAVKDVTAGSSEMNKKKLIRHLDRST</sequence>
<dbReference type="PROSITE" id="PS00018">
    <property type="entry name" value="EF_HAND_1"/>
    <property type="match status" value="2"/>
</dbReference>
<dbReference type="GO" id="GO:0005509">
    <property type="term" value="F:calcium ion binding"/>
    <property type="evidence" value="ECO:0007669"/>
    <property type="project" value="InterPro"/>
</dbReference>
<gene>
    <name evidence="4" type="ORF">AK812_SmicGene17936</name>
</gene>
<dbReference type="PANTHER" id="PTHR19446">
    <property type="entry name" value="REVERSE TRANSCRIPTASES"/>
    <property type="match status" value="1"/>
</dbReference>
<evidence type="ECO:0000256" key="1">
    <source>
        <dbReference type="ARBA" id="ARBA00022837"/>
    </source>
</evidence>
<accession>A0A1Q9DWE1</accession>
<feature type="compositionally biased region" description="Basic and acidic residues" evidence="2">
    <location>
        <begin position="767"/>
        <end position="783"/>
    </location>
</feature>
<organism evidence="4 5">
    <name type="scientific">Symbiodinium microadriaticum</name>
    <name type="common">Dinoflagellate</name>
    <name type="synonym">Zooxanthella microadriatica</name>
    <dbReference type="NCBI Taxonomy" id="2951"/>
    <lineage>
        <taxon>Eukaryota</taxon>
        <taxon>Sar</taxon>
        <taxon>Alveolata</taxon>
        <taxon>Dinophyceae</taxon>
        <taxon>Suessiales</taxon>
        <taxon>Symbiodiniaceae</taxon>
        <taxon>Symbiodinium</taxon>
    </lineage>
</organism>
<reference evidence="4 5" key="1">
    <citation type="submission" date="2016-02" db="EMBL/GenBank/DDBJ databases">
        <title>Genome analysis of coral dinoflagellate symbionts highlights evolutionary adaptations to a symbiotic lifestyle.</title>
        <authorList>
            <person name="Aranda M."/>
            <person name="Li Y."/>
            <person name="Liew Y.J."/>
            <person name="Baumgarten S."/>
            <person name="Simakov O."/>
            <person name="Wilson M."/>
            <person name="Piel J."/>
            <person name="Ashoor H."/>
            <person name="Bougouffa S."/>
            <person name="Bajic V.B."/>
            <person name="Ryu T."/>
            <person name="Ravasi T."/>
            <person name="Bayer T."/>
            <person name="Micklem G."/>
            <person name="Kim H."/>
            <person name="Bhak J."/>
            <person name="Lajeunesse T.C."/>
            <person name="Voolstra C.R."/>
        </authorList>
    </citation>
    <scope>NUCLEOTIDE SEQUENCE [LARGE SCALE GENOMIC DNA]</scope>
    <source>
        <strain evidence="4 5">CCMP2467</strain>
    </source>
</reference>
<dbReference type="Pfam" id="PF20708">
    <property type="entry name" value="DUF6822"/>
    <property type="match status" value="1"/>
</dbReference>
<feature type="region of interest" description="Disordered" evidence="2">
    <location>
        <begin position="573"/>
        <end position="639"/>
    </location>
</feature>
<evidence type="ECO:0000313" key="5">
    <source>
        <dbReference type="Proteomes" id="UP000186817"/>
    </source>
</evidence>
<dbReference type="OrthoDB" id="425681at2759"/>